<dbReference type="GO" id="GO:0031119">
    <property type="term" value="P:tRNA pseudouridine synthesis"/>
    <property type="evidence" value="ECO:0007669"/>
    <property type="project" value="UniProtKB-UniRule"/>
</dbReference>
<evidence type="ECO:0000313" key="9">
    <source>
        <dbReference type="EMBL" id="SFF46034.1"/>
    </source>
</evidence>
<dbReference type="PIRSF" id="PIRSF001430">
    <property type="entry name" value="tRNA_psdUrid_synth"/>
    <property type="match status" value="1"/>
</dbReference>
<comment type="similarity">
    <text evidence="1 4 7">Belongs to the tRNA pseudouridine synthase TruA family.</text>
</comment>
<dbReference type="InterPro" id="IPR020097">
    <property type="entry name" value="PsdUridine_synth_TruA_a/b_dom"/>
</dbReference>
<evidence type="ECO:0000256" key="3">
    <source>
        <dbReference type="ARBA" id="ARBA00023235"/>
    </source>
</evidence>
<keyword evidence="2 4" id="KW-0819">tRNA processing</keyword>
<feature type="binding site" evidence="4 6">
    <location>
        <position position="120"/>
    </location>
    <ligand>
        <name>substrate</name>
    </ligand>
</feature>
<evidence type="ECO:0000256" key="6">
    <source>
        <dbReference type="PIRSR" id="PIRSR001430-2"/>
    </source>
</evidence>
<gene>
    <name evidence="4" type="primary">truA</name>
    <name evidence="9" type="ORF">SAMN03003324_03995</name>
</gene>
<dbReference type="InterPro" id="IPR020103">
    <property type="entry name" value="PsdUridine_synth_cat_dom_sf"/>
</dbReference>
<dbReference type="InterPro" id="IPR001406">
    <property type="entry name" value="PsdUridine_synth_TruA"/>
</dbReference>
<evidence type="ECO:0000256" key="4">
    <source>
        <dbReference type="HAMAP-Rule" id="MF_00171"/>
    </source>
</evidence>
<comment type="subunit">
    <text evidence="4">Homodimer.</text>
</comment>
<dbReference type="Gene3D" id="3.30.70.580">
    <property type="entry name" value="Pseudouridine synthase I, catalytic domain, N-terminal subdomain"/>
    <property type="match status" value="1"/>
</dbReference>
<evidence type="ECO:0000256" key="1">
    <source>
        <dbReference type="ARBA" id="ARBA00009375"/>
    </source>
</evidence>
<dbReference type="InterPro" id="IPR020094">
    <property type="entry name" value="TruA/RsuA/RluB/E/F_N"/>
</dbReference>
<dbReference type="GO" id="GO:0003723">
    <property type="term" value="F:RNA binding"/>
    <property type="evidence" value="ECO:0007669"/>
    <property type="project" value="InterPro"/>
</dbReference>
<dbReference type="InterPro" id="IPR020095">
    <property type="entry name" value="PsdUridine_synth_TruA_C"/>
</dbReference>
<dbReference type="SUPFAM" id="SSF55120">
    <property type="entry name" value="Pseudouridine synthase"/>
    <property type="match status" value="1"/>
</dbReference>
<dbReference type="GO" id="GO:0160147">
    <property type="term" value="F:tRNA pseudouridine(38-40) synthase activity"/>
    <property type="evidence" value="ECO:0007669"/>
    <property type="project" value="UniProtKB-EC"/>
</dbReference>
<dbReference type="PANTHER" id="PTHR11142">
    <property type="entry name" value="PSEUDOURIDYLATE SYNTHASE"/>
    <property type="match status" value="1"/>
</dbReference>
<feature type="domain" description="Pseudouridine synthase I TruA alpha/beta" evidence="8">
    <location>
        <begin position="160"/>
        <end position="256"/>
    </location>
</feature>
<evidence type="ECO:0000256" key="7">
    <source>
        <dbReference type="RuleBase" id="RU003792"/>
    </source>
</evidence>
<reference evidence="9 10" key="1">
    <citation type="submission" date="2016-10" db="EMBL/GenBank/DDBJ databases">
        <authorList>
            <person name="de Groot N.N."/>
        </authorList>
    </citation>
    <scope>NUCLEOTIDE SEQUENCE [LARGE SCALE GENOMIC DNA]</scope>
    <source>
        <strain evidence="9 10">ATCC 51969</strain>
    </source>
</reference>
<organism evidence="9 10">
    <name type="scientific">Pedobacter antarcticus</name>
    <dbReference type="NCBI Taxonomy" id="34086"/>
    <lineage>
        <taxon>Bacteria</taxon>
        <taxon>Pseudomonadati</taxon>
        <taxon>Bacteroidota</taxon>
        <taxon>Sphingobacteriia</taxon>
        <taxon>Sphingobacteriales</taxon>
        <taxon>Sphingobacteriaceae</taxon>
        <taxon>Pedobacter</taxon>
    </lineage>
</organism>
<dbReference type="EMBL" id="FONS01000016">
    <property type="protein sequence ID" value="SFF46034.1"/>
    <property type="molecule type" value="Genomic_DNA"/>
</dbReference>
<evidence type="ECO:0000256" key="2">
    <source>
        <dbReference type="ARBA" id="ARBA00022694"/>
    </source>
</evidence>
<feature type="active site" description="Nucleophile" evidence="4 5">
    <location>
        <position position="63"/>
    </location>
</feature>
<evidence type="ECO:0000313" key="10">
    <source>
        <dbReference type="Proteomes" id="UP000183129"/>
    </source>
</evidence>
<comment type="caution">
    <text evidence="4">Lacks conserved residue(s) required for the propagation of feature annotation.</text>
</comment>
<sequence>MNSIKEQVKNKELRYFAHISYNGLTYNGWQKQAKVQNVQGVIENALTQIFKKPVFINGCGRTDAQVHASQFFFHFDLEDQWDFDLIFRLNKILPMNIAVYDIIPMEGTPHARFDAVQRSYDYFLHTYKDPFLNGLSSYYLLQDLRLDQMKAAVDLLPKYKDYRAFCTSPDKYEHTLCYVRSASLLIDEKAEKMRFRISSNRFLGKMIRIIMGQLLKIGKGQLSVEEFESHLITRQTPELILPAHPQGLYLSKVTYPYLDLAPRVDFSAVLQKQQDITWKAI</sequence>
<keyword evidence="3 4" id="KW-0413">Isomerase</keyword>
<evidence type="ECO:0000259" key="8">
    <source>
        <dbReference type="Pfam" id="PF01416"/>
    </source>
</evidence>
<comment type="catalytic activity">
    <reaction evidence="4 7">
        <text>uridine(38/39/40) in tRNA = pseudouridine(38/39/40) in tRNA</text>
        <dbReference type="Rhea" id="RHEA:22376"/>
        <dbReference type="Rhea" id="RHEA-COMP:10085"/>
        <dbReference type="Rhea" id="RHEA-COMP:10087"/>
        <dbReference type="ChEBI" id="CHEBI:65314"/>
        <dbReference type="ChEBI" id="CHEBI:65315"/>
        <dbReference type="EC" id="5.4.99.12"/>
    </reaction>
</comment>
<dbReference type="HAMAP" id="MF_00171">
    <property type="entry name" value="TruA"/>
    <property type="match status" value="1"/>
</dbReference>
<name>A0A1I2IUS8_9SPHI</name>
<dbReference type="AlphaFoldDB" id="A0A1I2IUS8"/>
<dbReference type="RefSeq" id="WP_234797594.1">
    <property type="nucleotide sequence ID" value="NZ_FONS01000016.1"/>
</dbReference>
<dbReference type="Gene3D" id="3.30.70.660">
    <property type="entry name" value="Pseudouridine synthase I, catalytic domain, C-terminal subdomain"/>
    <property type="match status" value="1"/>
</dbReference>
<proteinExistence type="inferred from homology"/>
<dbReference type="Pfam" id="PF01416">
    <property type="entry name" value="PseudoU_synth_1"/>
    <property type="match status" value="1"/>
</dbReference>
<dbReference type="Proteomes" id="UP000183129">
    <property type="component" value="Unassembled WGS sequence"/>
</dbReference>
<protein>
    <recommendedName>
        <fullName evidence="4">tRNA pseudouridine synthase A</fullName>
        <ecNumber evidence="4">5.4.99.12</ecNumber>
    </recommendedName>
    <alternativeName>
        <fullName evidence="4">tRNA pseudouridine(38-40) synthase</fullName>
    </alternativeName>
    <alternativeName>
        <fullName evidence="4">tRNA pseudouridylate synthase I</fullName>
    </alternativeName>
    <alternativeName>
        <fullName evidence="4">tRNA-uridine isomerase I</fullName>
    </alternativeName>
</protein>
<comment type="function">
    <text evidence="4">Formation of pseudouridine at positions 38, 39 and 40 in the anticodon stem and loop of transfer RNAs.</text>
</comment>
<dbReference type="STRING" id="34086.SAMN04488084_10884"/>
<dbReference type="EC" id="5.4.99.12" evidence="4"/>
<dbReference type="PANTHER" id="PTHR11142:SF0">
    <property type="entry name" value="TRNA PSEUDOURIDINE SYNTHASE-LIKE 1"/>
    <property type="match status" value="1"/>
</dbReference>
<accession>A0A1I2IUS8</accession>
<evidence type="ECO:0000256" key="5">
    <source>
        <dbReference type="PIRSR" id="PIRSR001430-1"/>
    </source>
</evidence>